<organism evidence="3 4">
    <name type="scientific">Tegillarca granosa</name>
    <name type="common">Malaysian cockle</name>
    <name type="synonym">Anadara granosa</name>
    <dbReference type="NCBI Taxonomy" id="220873"/>
    <lineage>
        <taxon>Eukaryota</taxon>
        <taxon>Metazoa</taxon>
        <taxon>Spiralia</taxon>
        <taxon>Lophotrochozoa</taxon>
        <taxon>Mollusca</taxon>
        <taxon>Bivalvia</taxon>
        <taxon>Autobranchia</taxon>
        <taxon>Pteriomorphia</taxon>
        <taxon>Arcoida</taxon>
        <taxon>Arcoidea</taxon>
        <taxon>Arcidae</taxon>
        <taxon>Tegillarca</taxon>
    </lineage>
</organism>
<keyword evidence="1" id="KW-0812">Transmembrane</keyword>
<reference evidence="3 4" key="1">
    <citation type="submission" date="2022-12" db="EMBL/GenBank/DDBJ databases">
        <title>Chromosome-level genome of Tegillarca granosa.</title>
        <authorList>
            <person name="Kim J."/>
        </authorList>
    </citation>
    <scope>NUCLEOTIDE SEQUENCE [LARGE SCALE GENOMIC DNA]</scope>
    <source>
        <strain evidence="3">Teg-2019</strain>
        <tissue evidence="3">Adductor muscle</tissue>
    </source>
</reference>
<proteinExistence type="predicted"/>
<dbReference type="Pfam" id="PF14008">
    <property type="entry name" value="Metallophos_C"/>
    <property type="match status" value="1"/>
</dbReference>
<name>A0ABQ9EA37_TEGGR</name>
<keyword evidence="1" id="KW-0472">Membrane</keyword>
<dbReference type="PANTHER" id="PTHR45867">
    <property type="entry name" value="PURPLE ACID PHOSPHATASE"/>
    <property type="match status" value="1"/>
</dbReference>
<dbReference type="EMBL" id="JARBDR010000918">
    <property type="protein sequence ID" value="KAJ8302198.1"/>
    <property type="molecule type" value="Genomic_DNA"/>
</dbReference>
<feature type="domain" description="Purple acid phosphatase C-terminal" evidence="2">
    <location>
        <begin position="10"/>
        <end position="74"/>
    </location>
</feature>
<evidence type="ECO:0000313" key="3">
    <source>
        <dbReference type="EMBL" id="KAJ8302198.1"/>
    </source>
</evidence>
<dbReference type="Gene3D" id="3.60.21.10">
    <property type="match status" value="1"/>
</dbReference>
<sequence>MSLNYLDPKATVQIIIGTMGNQYLSEFSTKPGGAWSAKTISDIDKEMYVRLTVYNATHLYWEALNARDNSVLDKVLIVQRVHGAFSKKAVYIPDPLQGVEGLEQQNSDKNTFNIINFKFLYIYDDYHSRITVLTFTLIILVIGIIMRKKMVHVFGFCYLTFHSSFFSLPECNTGNLTPKVDTTTASARVSTVIYGTIFDWLLLSDASVKICYQDTRTIIAAITINNHFVVFCIRIIGIVDTVIPEVCGLDRIFFKEIHIQVNMICEETVDVDLIVLVCRKCATP</sequence>
<feature type="transmembrane region" description="Helical" evidence="1">
    <location>
        <begin position="126"/>
        <end position="146"/>
    </location>
</feature>
<evidence type="ECO:0000313" key="4">
    <source>
        <dbReference type="Proteomes" id="UP001217089"/>
    </source>
</evidence>
<evidence type="ECO:0000259" key="2">
    <source>
        <dbReference type="Pfam" id="PF14008"/>
    </source>
</evidence>
<comment type="caution">
    <text evidence="3">The sequence shown here is derived from an EMBL/GenBank/DDBJ whole genome shotgun (WGS) entry which is preliminary data.</text>
</comment>
<keyword evidence="4" id="KW-1185">Reference proteome</keyword>
<evidence type="ECO:0000256" key="1">
    <source>
        <dbReference type="SAM" id="Phobius"/>
    </source>
</evidence>
<accession>A0ABQ9EA37</accession>
<dbReference type="InterPro" id="IPR029052">
    <property type="entry name" value="Metallo-depent_PP-like"/>
</dbReference>
<keyword evidence="1" id="KW-1133">Transmembrane helix</keyword>
<gene>
    <name evidence="3" type="ORF">KUTeg_021185</name>
</gene>
<protein>
    <recommendedName>
        <fullName evidence="2">Purple acid phosphatase C-terminal domain-containing protein</fullName>
    </recommendedName>
</protein>
<dbReference type="Proteomes" id="UP001217089">
    <property type="component" value="Unassembled WGS sequence"/>
</dbReference>
<dbReference type="InterPro" id="IPR025733">
    <property type="entry name" value="PAPs_C"/>
</dbReference>